<evidence type="ECO:0000256" key="1">
    <source>
        <dbReference type="SAM" id="MobiDB-lite"/>
    </source>
</evidence>
<reference evidence="3" key="1">
    <citation type="journal article" date="2014" name="Genome Announc.">
        <title>Draft genome sequence of Rhodosporidium toruloides CECT1137, an oleaginous yeast of biotechnological interest.</title>
        <authorList>
            <person name="Morin N."/>
            <person name="Calcas X."/>
            <person name="Devillers H."/>
            <person name="Durrens P."/>
            <person name="Sherman D.J."/>
            <person name="Nicaud J.-M."/>
            <person name="Neuveglise C."/>
        </authorList>
    </citation>
    <scope>NUCLEOTIDE SEQUENCE</scope>
    <source>
        <strain evidence="3">CECT1137</strain>
    </source>
</reference>
<gene>
    <name evidence="3" type="ORF">RHTO0S_26e01112g</name>
</gene>
<feature type="transmembrane region" description="Helical" evidence="2">
    <location>
        <begin position="88"/>
        <end position="108"/>
    </location>
</feature>
<feature type="transmembrane region" description="Helical" evidence="2">
    <location>
        <begin position="188"/>
        <end position="210"/>
    </location>
</feature>
<accession>A0A061BHG3</accession>
<protein>
    <submittedName>
        <fullName evidence="3">RHTO0S26e01112g1_1</fullName>
    </submittedName>
</protein>
<feature type="transmembrane region" description="Helical" evidence="2">
    <location>
        <begin position="64"/>
        <end position="81"/>
    </location>
</feature>
<organism evidence="3">
    <name type="scientific">Rhodotorula toruloides</name>
    <name type="common">Yeast</name>
    <name type="synonym">Rhodosporidium toruloides</name>
    <dbReference type="NCBI Taxonomy" id="5286"/>
    <lineage>
        <taxon>Eukaryota</taxon>
        <taxon>Fungi</taxon>
        <taxon>Dikarya</taxon>
        <taxon>Basidiomycota</taxon>
        <taxon>Pucciniomycotina</taxon>
        <taxon>Microbotryomycetes</taxon>
        <taxon>Sporidiobolales</taxon>
        <taxon>Sporidiobolaceae</taxon>
        <taxon>Rhodotorula</taxon>
    </lineage>
</organism>
<feature type="region of interest" description="Disordered" evidence="1">
    <location>
        <begin position="364"/>
        <end position="608"/>
    </location>
</feature>
<keyword evidence="2" id="KW-0472">Membrane</keyword>
<name>A0A061BHG3_RHOTO</name>
<feature type="compositionally biased region" description="Basic and acidic residues" evidence="1">
    <location>
        <begin position="500"/>
        <end position="519"/>
    </location>
</feature>
<feature type="compositionally biased region" description="Low complexity" evidence="1">
    <location>
        <begin position="425"/>
        <end position="441"/>
    </location>
</feature>
<evidence type="ECO:0000256" key="2">
    <source>
        <dbReference type="SAM" id="Phobius"/>
    </source>
</evidence>
<dbReference type="EMBL" id="LK052961">
    <property type="protein sequence ID" value="CDR49408.1"/>
    <property type="molecule type" value="Genomic_DNA"/>
</dbReference>
<feature type="transmembrane region" description="Helical" evidence="2">
    <location>
        <begin position="230"/>
        <end position="255"/>
    </location>
</feature>
<dbReference type="OrthoDB" id="2529966at2759"/>
<dbReference type="AlphaFoldDB" id="A0A061BHG3"/>
<proteinExistence type="predicted"/>
<feature type="compositionally biased region" description="Low complexity" evidence="1">
    <location>
        <begin position="489"/>
        <end position="499"/>
    </location>
</feature>
<evidence type="ECO:0000313" key="3">
    <source>
        <dbReference type="EMBL" id="CDR49408.1"/>
    </source>
</evidence>
<feature type="transmembrane region" description="Helical" evidence="2">
    <location>
        <begin position="293"/>
        <end position="314"/>
    </location>
</feature>
<keyword evidence="2" id="KW-0812">Transmembrane</keyword>
<keyword evidence="2" id="KW-1133">Transmembrane helix</keyword>
<sequence length="608" mass="68298">MTSRDDYASLALSSISWFTPANKHVFPELCKGKFTDVDLYCATGTSDLCCGLCPNTWVSGLGQSVWAIISYGIASLAYILAPGEVWGLAVMQVMLANAFIFAGLIRVWAGASDGGMAKWQVQFLWPQALAFIFIMAPAILTPQWARLGRSQLDMEKMLIRLTGDARRVTRAQLREAEVRLVKRQHQTWSWCVLTFWFVNMVFWTVGFVWASRADIDYAQSNCDDVVQPTLTPVIATCILGVIAWLMVFFDAWIFLGKNKIGGSDYLIDVWDRHFGKTGVQRTWKEHRRLERKVTIGVTVGLFFLWLILDCWMYLEGINKFLLSGSDFVTFGQVEQFTALFPDLLGLFTALQAYFSSRDELNTWRKESTSSEHNGGPGGEESSDQPHRMSLPPTPSRTSLHPAPSRPSSFNFDPDAAMELVRQRPASTHSNSHSHSSSSASAQTKGKKRASSISTFGSRRFEEISTDSEDAYAPGPSTRVTDRKKEDYGSSSHAAHSSHSSSHDSHHSDSVRESRHDSHHSPLHRAPSTSTSQYDSLLDLYDRSRPSTRQSSSHGHNEGEGANPRASFSSFKNRYLDTDPEEFHERVVRQQSLGRGARGESRRRRRERE</sequence>
<feature type="compositionally biased region" description="Basic and acidic residues" evidence="1">
    <location>
        <begin position="573"/>
        <end position="587"/>
    </location>
</feature>
<feature type="transmembrane region" description="Helical" evidence="2">
    <location>
        <begin position="128"/>
        <end position="147"/>
    </location>
</feature>